<evidence type="ECO:0000256" key="5">
    <source>
        <dbReference type="ARBA" id="ARBA00023146"/>
    </source>
</evidence>
<dbReference type="InterPro" id="IPR009008">
    <property type="entry name" value="Val/Leu/Ile-tRNA-synth_edit"/>
</dbReference>
<dbReference type="EMBL" id="BQNB010010723">
    <property type="protein sequence ID" value="GJS81104.1"/>
    <property type="molecule type" value="Genomic_DNA"/>
</dbReference>
<keyword evidence="4" id="KW-0648">Protein biosynthesis</keyword>
<proteinExistence type="predicted"/>
<keyword evidence="1 6" id="KW-0436">Ligase</keyword>
<evidence type="ECO:0000313" key="6">
    <source>
        <dbReference type="EMBL" id="GJS81104.1"/>
    </source>
</evidence>
<evidence type="ECO:0000256" key="2">
    <source>
        <dbReference type="ARBA" id="ARBA00022741"/>
    </source>
</evidence>
<reference evidence="6" key="1">
    <citation type="journal article" date="2022" name="Int. J. Mol. Sci.">
        <title>Draft Genome of Tanacetum Coccineum: Genomic Comparison of Closely Related Tanacetum-Family Plants.</title>
        <authorList>
            <person name="Yamashiro T."/>
            <person name="Shiraishi A."/>
            <person name="Nakayama K."/>
            <person name="Satake H."/>
        </authorList>
    </citation>
    <scope>NUCLEOTIDE SEQUENCE</scope>
</reference>
<keyword evidence="3" id="KW-0067">ATP-binding</keyword>
<dbReference type="InterPro" id="IPR050081">
    <property type="entry name" value="Ile-tRNA_ligase"/>
</dbReference>
<dbReference type="Gene3D" id="3.90.740.10">
    <property type="entry name" value="Valyl/Leucyl/Isoleucyl-tRNA synthetase, editing domain"/>
    <property type="match status" value="1"/>
</dbReference>
<dbReference type="GO" id="GO:0016874">
    <property type="term" value="F:ligase activity"/>
    <property type="evidence" value="ECO:0007669"/>
    <property type="project" value="UniProtKB-KW"/>
</dbReference>
<accession>A0ABQ4YTE4</accession>
<sequence length="90" mass="10435">SPVDDERKFIKEARFFYGLDVLGDGNAALIDHLDERSSIIMVEPYKHKYPYDWRSEKHTIVRATTQWCASVEGFREAAMNAINQVVWTLS</sequence>
<keyword evidence="5" id="KW-0030">Aminoacyl-tRNA synthetase</keyword>
<evidence type="ECO:0000256" key="4">
    <source>
        <dbReference type="ARBA" id="ARBA00022917"/>
    </source>
</evidence>
<evidence type="ECO:0000256" key="1">
    <source>
        <dbReference type="ARBA" id="ARBA00022598"/>
    </source>
</evidence>
<gene>
    <name evidence="6" type="ORF">Tco_0747645</name>
</gene>
<dbReference type="Proteomes" id="UP001151760">
    <property type="component" value="Unassembled WGS sequence"/>
</dbReference>
<dbReference type="PANTHER" id="PTHR42765">
    <property type="entry name" value="SOLEUCYL-TRNA SYNTHETASE"/>
    <property type="match status" value="1"/>
</dbReference>
<comment type="caution">
    <text evidence="6">The sequence shown here is derived from an EMBL/GenBank/DDBJ whole genome shotgun (WGS) entry which is preliminary data.</text>
</comment>
<name>A0ABQ4YTE4_9ASTR</name>
<keyword evidence="2" id="KW-0547">Nucleotide-binding</keyword>
<organism evidence="6 7">
    <name type="scientific">Tanacetum coccineum</name>
    <dbReference type="NCBI Taxonomy" id="301880"/>
    <lineage>
        <taxon>Eukaryota</taxon>
        <taxon>Viridiplantae</taxon>
        <taxon>Streptophyta</taxon>
        <taxon>Embryophyta</taxon>
        <taxon>Tracheophyta</taxon>
        <taxon>Spermatophyta</taxon>
        <taxon>Magnoliopsida</taxon>
        <taxon>eudicotyledons</taxon>
        <taxon>Gunneridae</taxon>
        <taxon>Pentapetalae</taxon>
        <taxon>asterids</taxon>
        <taxon>campanulids</taxon>
        <taxon>Asterales</taxon>
        <taxon>Asteraceae</taxon>
        <taxon>Asteroideae</taxon>
        <taxon>Anthemideae</taxon>
        <taxon>Anthemidinae</taxon>
        <taxon>Tanacetum</taxon>
    </lineage>
</organism>
<keyword evidence="7" id="KW-1185">Reference proteome</keyword>
<reference evidence="6" key="2">
    <citation type="submission" date="2022-01" db="EMBL/GenBank/DDBJ databases">
        <authorList>
            <person name="Yamashiro T."/>
            <person name="Shiraishi A."/>
            <person name="Satake H."/>
            <person name="Nakayama K."/>
        </authorList>
    </citation>
    <scope>NUCLEOTIDE SEQUENCE</scope>
</reference>
<evidence type="ECO:0000256" key="3">
    <source>
        <dbReference type="ARBA" id="ARBA00022840"/>
    </source>
</evidence>
<feature type="non-terminal residue" evidence="6">
    <location>
        <position position="1"/>
    </location>
</feature>
<dbReference type="PANTHER" id="PTHR42765:SF1">
    <property type="entry name" value="ISOLEUCINE--TRNA LIGASE, MITOCHONDRIAL"/>
    <property type="match status" value="1"/>
</dbReference>
<protein>
    <submittedName>
        <fullName evidence="6">Isoleucine--tRNA ligase, chloroplastic/mitochondrial</fullName>
    </submittedName>
</protein>
<evidence type="ECO:0000313" key="7">
    <source>
        <dbReference type="Proteomes" id="UP001151760"/>
    </source>
</evidence>
<dbReference type="SUPFAM" id="SSF52374">
    <property type="entry name" value="Nucleotidylyl transferase"/>
    <property type="match status" value="1"/>
</dbReference>